<name>A0A7M7JXQ4_VARDE</name>
<feature type="domain" description="Nuclear condensin complex subunit 3 C-terminal" evidence="10">
    <location>
        <begin position="665"/>
        <end position="975"/>
    </location>
</feature>
<dbReference type="PANTHER" id="PTHR14418">
    <property type="entry name" value="CONDENSIN COMPLEX SUBUNIT 3-RELATED"/>
    <property type="match status" value="1"/>
</dbReference>
<evidence type="ECO:0000256" key="3">
    <source>
        <dbReference type="ARBA" id="ARBA00022454"/>
    </source>
</evidence>
<dbReference type="PANTHER" id="PTHR14418:SF5">
    <property type="entry name" value="CONDENSIN COMPLEX SUBUNIT 3"/>
    <property type="match status" value="1"/>
</dbReference>
<evidence type="ECO:0000259" key="10">
    <source>
        <dbReference type="Pfam" id="PF12719"/>
    </source>
</evidence>
<proteinExistence type="inferred from homology"/>
<feature type="region of interest" description="Disordered" evidence="9">
    <location>
        <begin position="533"/>
        <end position="567"/>
    </location>
</feature>
<evidence type="ECO:0000256" key="5">
    <source>
        <dbReference type="ARBA" id="ARBA00022776"/>
    </source>
</evidence>
<comment type="similarity">
    <text evidence="2">Belongs to the CND3 (condensin subunit 3) family.</text>
</comment>
<dbReference type="GO" id="GO:0000796">
    <property type="term" value="C:condensin complex"/>
    <property type="evidence" value="ECO:0007669"/>
    <property type="project" value="InterPro"/>
</dbReference>
<dbReference type="InterPro" id="IPR027165">
    <property type="entry name" value="CND3"/>
</dbReference>
<evidence type="ECO:0000256" key="6">
    <source>
        <dbReference type="ARBA" id="ARBA00023067"/>
    </source>
</evidence>
<dbReference type="GO" id="GO:0051301">
    <property type="term" value="P:cell division"/>
    <property type="evidence" value="ECO:0007669"/>
    <property type="project" value="UniProtKB-KW"/>
</dbReference>
<evidence type="ECO:0000256" key="1">
    <source>
        <dbReference type="ARBA" id="ARBA00004286"/>
    </source>
</evidence>
<keyword evidence="8" id="KW-0175">Coiled coil</keyword>
<dbReference type="Proteomes" id="UP000594260">
    <property type="component" value="Unplaced"/>
</dbReference>
<organism evidence="11 12">
    <name type="scientific">Varroa destructor</name>
    <name type="common">Honeybee mite</name>
    <dbReference type="NCBI Taxonomy" id="109461"/>
    <lineage>
        <taxon>Eukaryota</taxon>
        <taxon>Metazoa</taxon>
        <taxon>Ecdysozoa</taxon>
        <taxon>Arthropoda</taxon>
        <taxon>Chelicerata</taxon>
        <taxon>Arachnida</taxon>
        <taxon>Acari</taxon>
        <taxon>Parasitiformes</taxon>
        <taxon>Mesostigmata</taxon>
        <taxon>Gamasina</taxon>
        <taxon>Dermanyssoidea</taxon>
        <taxon>Varroidae</taxon>
        <taxon>Varroa</taxon>
    </lineage>
</organism>
<dbReference type="InterPro" id="IPR016024">
    <property type="entry name" value="ARM-type_fold"/>
</dbReference>
<dbReference type="InterPro" id="IPR011989">
    <property type="entry name" value="ARM-like"/>
</dbReference>
<feature type="compositionally biased region" description="Low complexity" evidence="9">
    <location>
        <begin position="1033"/>
        <end position="1042"/>
    </location>
</feature>
<keyword evidence="5" id="KW-0498">Mitosis</keyword>
<evidence type="ECO:0000256" key="7">
    <source>
        <dbReference type="ARBA" id="ARBA00023306"/>
    </source>
</evidence>
<keyword evidence="7" id="KW-0131">Cell cycle</keyword>
<dbReference type="FunCoup" id="A0A7M7JXQ4">
    <property type="interactions" value="475"/>
</dbReference>
<dbReference type="EnsemblMetazoa" id="XM_022801818">
    <property type="protein sequence ID" value="XP_022657553"/>
    <property type="gene ID" value="LOC111248823"/>
</dbReference>
<dbReference type="GO" id="GO:0007076">
    <property type="term" value="P:mitotic chromosome condensation"/>
    <property type="evidence" value="ECO:0007669"/>
    <property type="project" value="InterPro"/>
</dbReference>
<dbReference type="CTD" id="36440"/>
<dbReference type="Pfam" id="PF12719">
    <property type="entry name" value="Cnd3"/>
    <property type="match status" value="1"/>
</dbReference>
<reference evidence="11" key="1">
    <citation type="submission" date="2021-01" db="UniProtKB">
        <authorList>
            <consortium name="EnsemblMetazoa"/>
        </authorList>
    </citation>
    <scope>IDENTIFICATION</scope>
</reference>
<evidence type="ECO:0000256" key="4">
    <source>
        <dbReference type="ARBA" id="ARBA00022618"/>
    </source>
</evidence>
<dbReference type="InParanoid" id="A0A7M7JXQ4"/>
<feature type="region of interest" description="Disordered" evidence="9">
    <location>
        <begin position="1033"/>
        <end position="1068"/>
    </location>
</feature>
<dbReference type="GO" id="GO:0005737">
    <property type="term" value="C:cytoplasm"/>
    <property type="evidence" value="ECO:0007669"/>
    <property type="project" value="TreeGrafter"/>
</dbReference>
<evidence type="ECO:0000313" key="11">
    <source>
        <dbReference type="EnsemblMetazoa" id="XP_022657553"/>
    </source>
</evidence>
<keyword evidence="12" id="KW-1185">Reference proteome</keyword>
<evidence type="ECO:0000256" key="8">
    <source>
        <dbReference type="SAM" id="Coils"/>
    </source>
</evidence>
<dbReference type="OMA" id="FRATQIT"/>
<dbReference type="GeneID" id="111248823"/>
<sequence length="1117" mass="125274">MVEGSQYRGIDNILDTLQRRPTAKESCEEKFKELAKAVGVDVLWSGNPDRHVRGLVHIVNYLMNVQDIREDAVSRILAFLAVVANMEELMVEECQPIFDKLVNKVLPFCEDYNAVRRLRASSLIVQIIRKLRHEEWLSDEQFDTLARLAPLLAIDKVPSIRCEGIRLLAKLQNPRDLACPYMNKIIFHMAKDPKPEVRRTCVEVIALCTRSLAKIQLRSMDVSTSVRKQVYQVYAKRIKVRVLQLMDRTHILSRGFADRSQAVVQVVSDELLPTWLAQCGDSLLTLLENLDPYHKPETTMRVIDVLLERAYRQEKLEELVNSFVATHVSTTVNVNSSGVVLPATPGGPSTASEGVVTREQKSAVNQYSPRSDPIGVLTATALMLWRGLCMFLNKHSDDGLCHALLFKVMPETGRLADLMVRTVGRAEGMSGGLDALEVVNHRLVCTQLILLLGHADFSDFAGKSRLNEAIKTFLAQPNMEHFFEPLVSLLCTLHGDLPDEVIPEVVDVISEIESPLMNSEDRQELLSRSICGEDGGAAKGAEQNEEQMEDDAETSNKDGNKGPTKSRWAEEPLAIVQARVQATLLREKVDTLASQQKFLEAQTAKEELANVQVVIDNYEEEQRRAEAMFLSNEDDFENSFEQGPNAKHDEDHFKEMELDPASVRRCLAIMALALRKTTPKRLDIILENFIEQRALKAICMPVCRTRAEAVRCLVYGCILNKQFARAKMFILTHIAKSDTVEIRAIALRGIFDLLLRYGIKTFSTLDEDPSMLSMSRLDLSLEASHTTKAGVEFDDSVSKNNDQQEMQKIVLFLADFLKTRQDALLEVVIEGLCKLIFVGHLVSPRILAHLLSFWFNSNYSSNANIIHSLSLFFEAYCKMSIERMDCVRQSFFPCLRLFFDANETSALATVPVERVVDTIISLCDSRCLPVSQTGGLEPKTLTPHDQLAEELLNKMLRDPYSTEVKYYCRALSRLRVSSNIDARALHRLSRKLQKKLDSLQMKRQVSKFDESLRPYLTEELPTAVSNVNQTVNADAASTASDDASSEPGTAGTGTDAERVSVRTSAGVRSSQDFVAAIESCSSNSDEDEVAPPAHDVALRKRLERSSTQRDNVFSDSD</sequence>
<protein>
    <recommendedName>
        <fullName evidence="10">Nuclear condensin complex subunit 3 C-terminal domain-containing protein</fullName>
    </recommendedName>
</protein>
<keyword evidence="3" id="KW-0158">Chromosome</keyword>
<dbReference type="KEGG" id="vde:111248823"/>
<dbReference type="RefSeq" id="XP_022657553.1">
    <property type="nucleotide sequence ID" value="XM_022801818.1"/>
</dbReference>
<dbReference type="Gene3D" id="1.25.10.10">
    <property type="entry name" value="Leucine-rich Repeat Variant"/>
    <property type="match status" value="1"/>
</dbReference>
<keyword evidence="6" id="KW-0226">DNA condensation</keyword>
<keyword evidence="4" id="KW-0132">Cell division</keyword>
<feature type="compositionally biased region" description="Acidic residues" evidence="9">
    <location>
        <begin position="543"/>
        <end position="553"/>
    </location>
</feature>
<feature type="coiled-coil region" evidence="8">
    <location>
        <begin position="601"/>
        <end position="628"/>
    </location>
</feature>
<evidence type="ECO:0000313" key="12">
    <source>
        <dbReference type="Proteomes" id="UP000594260"/>
    </source>
</evidence>
<evidence type="ECO:0000256" key="9">
    <source>
        <dbReference type="SAM" id="MobiDB-lite"/>
    </source>
</evidence>
<dbReference type="AlphaFoldDB" id="A0A7M7JXQ4"/>
<evidence type="ECO:0000256" key="2">
    <source>
        <dbReference type="ARBA" id="ARBA00006533"/>
    </source>
</evidence>
<dbReference type="GO" id="GO:0000793">
    <property type="term" value="C:condensed chromosome"/>
    <property type="evidence" value="ECO:0007669"/>
    <property type="project" value="TreeGrafter"/>
</dbReference>
<accession>A0A7M7JXQ4</accession>
<dbReference type="SUPFAM" id="SSF48371">
    <property type="entry name" value="ARM repeat"/>
    <property type="match status" value="1"/>
</dbReference>
<dbReference type="InterPro" id="IPR025977">
    <property type="entry name" value="Cnd3_C"/>
</dbReference>
<comment type="subcellular location">
    <subcellularLocation>
        <location evidence="1">Chromosome</location>
    </subcellularLocation>
</comment>